<comment type="caution">
    <text evidence="4">The sequence shown here is derived from an EMBL/GenBank/DDBJ whole genome shotgun (WGS) entry which is preliminary data.</text>
</comment>
<organism evidence="4 5">
    <name type="scientific">Pelomonas lactea</name>
    <dbReference type="NCBI Taxonomy" id="3299030"/>
    <lineage>
        <taxon>Bacteria</taxon>
        <taxon>Pseudomonadati</taxon>
        <taxon>Pseudomonadota</taxon>
        <taxon>Betaproteobacteria</taxon>
        <taxon>Burkholderiales</taxon>
        <taxon>Sphaerotilaceae</taxon>
        <taxon>Roseateles</taxon>
    </lineage>
</organism>
<sequence length="606" mass="67076">MKPSLADAFERLRELAVALAALLAFALVLSLMQYLRLLERQSRDLQTQASIVAQTVSAALVFDSRDDAGESLAALRQNPAILHARLLNKDGGVFTQYARAAAERSRLDELAGSAHVEVPVAADGRRVGTLAVEASQLPMWQDLAQFLGGTLATLLATAGLAWVLAKRLRVQIKEVERRTRYLARFDALTDLPNREHMRALLERVLHQEAGATLLILDLDDFKQINDQHRHATGDAVLQAVSQRLRLLCRPGDQVARLSADEFAMLLVPRLEGDALRAHAAQLLGALTQPLLRDGHWLPLHASMGAVSLPEHARDASEALRCADAAMRHAKQLGKDSFQLFTPQIGEALRLRLALERDLRAALQADDQLTLAYQPQYDAQRRIRGFEALARWRHPQRGWVSPAEFIPVAESSGLIVELGLATLALLRRDLDSWRASGLSCPLVAVNLSWEQCRKPQHRERFLQQLKTLQLGPADIEFELTESADFEDIDKPDSFVFTLQGLGYGLAIDDFGTGYSSLAYLRRIRCRKLKIDRLFVHGLSANPESRTLVESMVRVAHAMRMLVVAEGVELPDDEATLVAMGCDLMQGFGFCRPVPADGMPELLRPAAA</sequence>
<dbReference type="CDD" id="cd01949">
    <property type="entry name" value="GGDEF"/>
    <property type="match status" value="1"/>
</dbReference>
<dbReference type="Pfam" id="PF00990">
    <property type="entry name" value="GGDEF"/>
    <property type="match status" value="1"/>
</dbReference>
<evidence type="ECO:0000313" key="5">
    <source>
        <dbReference type="Proteomes" id="UP001606302"/>
    </source>
</evidence>
<dbReference type="NCBIfam" id="TIGR00254">
    <property type="entry name" value="GGDEF"/>
    <property type="match status" value="1"/>
</dbReference>
<dbReference type="PROSITE" id="PS50887">
    <property type="entry name" value="GGDEF"/>
    <property type="match status" value="1"/>
</dbReference>
<dbReference type="SUPFAM" id="SSF141868">
    <property type="entry name" value="EAL domain-like"/>
    <property type="match status" value="1"/>
</dbReference>
<feature type="domain" description="EAL" evidence="2">
    <location>
        <begin position="351"/>
        <end position="605"/>
    </location>
</feature>
<dbReference type="SMART" id="SM00052">
    <property type="entry name" value="EAL"/>
    <property type="match status" value="1"/>
</dbReference>
<dbReference type="Pfam" id="PF00563">
    <property type="entry name" value="EAL"/>
    <property type="match status" value="1"/>
</dbReference>
<dbReference type="InterPro" id="IPR000160">
    <property type="entry name" value="GGDEF_dom"/>
</dbReference>
<proteinExistence type="predicted"/>
<keyword evidence="1" id="KW-1133">Transmembrane helix</keyword>
<dbReference type="InterPro" id="IPR043128">
    <property type="entry name" value="Rev_trsase/Diguanyl_cyclase"/>
</dbReference>
<accession>A0ABW7GH98</accession>
<gene>
    <name evidence="4" type="ORF">ACG04Q_06475</name>
</gene>
<feature type="domain" description="GGDEF" evidence="3">
    <location>
        <begin position="209"/>
        <end position="342"/>
    </location>
</feature>
<dbReference type="Pfam" id="PF17152">
    <property type="entry name" value="CHASE8"/>
    <property type="match status" value="1"/>
</dbReference>
<evidence type="ECO:0000259" key="3">
    <source>
        <dbReference type="PROSITE" id="PS50887"/>
    </source>
</evidence>
<name>A0ABW7GH98_9BURK</name>
<keyword evidence="5" id="KW-1185">Reference proteome</keyword>
<dbReference type="SUPFAM" id="SSF55073">
    <property type="entry name" value="Nucleotide cyclase"/>
    <property type="match status" value="1"/>
</dbReference>
<reference evidence="4 5" key="1">
    <citation type="submission" date="2024-08" db="EMBL/GenBank/DDBJ databases">
        <authorList>
            <person name="Lu H."/>
        </authorList>
    </citation>
    <scope>NUCLEOTIDE SEQUENCE [LARGE SCALE GENOMIC DNA]</scope>
    <source>
        <strain evidence="4 5">DXS20W</strain>
    </source>
</reference>
<dbReference type="RefSeq" id="WP_394510083.1">
    <property type="nucleotide sequence ID" value="NZ_JBIGHX010000002.1"/>
</dbReference>
<dbReference type="Proteomes" id="UP001606302">
    <property type="component" value="Unassembled WGS sequence"/>
</dbReference>
<evidence type="ECO:0000313" key="4">
    <source>
        <dbReference type="EMBL" id="MFG6461214.1"/>
    </source>
</evidence>
<dbReference type="InterPro" id="IPR029787">
    <property type="entry name" value="Nucleotide_cyclase"/>
</dbReference>
<feature type="transmembrane region" description="Helical" evidence="1">
    <location>
        <begin position="146"/>
        <end position="165"/>
    </location>
</feature>
<dbReference type="CDD" id="cd01948">
    <property type="entry name" value="EAL"/>
    <property type="match status" value="1"/>
</dbReference>
<dbReference type="PROSITE" id="PS50883">
    <property type="entry name" value="EAL"/>
    <property type="match status" value="1"/>
</dbReference>
<dbReference type="Gene3D" id="3.20.20.450">
    <property type="entry name" value="EAL domain"/>
    <property type="match status" value="1"/>
</dbReference>
<keyword evidence="1" id="KW-0472">Membrane</keyword>
<dbReference type="InterPro" id="IPR033417">
    <property type="entry name" value="CHASE8"/>
</dbReference>
<dbReference type="PANTHER" id="PTHR33121:SF79">
    <property type="entry name" value="CYCLIC DI-GMP PHOSPHODIESTERASE PDED-RELATED"/>
    <property type="match status" value="1"/>
</dbReference>
<dbReference type="PANTHER" id="PTHR33121">
    <property type="entry name" value="CYCLIC DI-GMP PHOSPHODIESTERASE PDEF"/>
    <property type="match status" value="1"/>
</dbReference>
<dbReference type="Gene3D" id="3.30.70.270">
    <property type="match status" value="1"/>
</dbReference>
<evidence type="ECO:0000259" key="2">
    <source>
        <dbReference type="PROSITE" id="PS50883"/>
    </source>
</evidence>
<evidence type="ECO:0000256" key="1">
    <source>
        <dbReference type="SAM" id="Phobius"/>
    </source>
</evidence>
<dbReference type="SMART" id="SM00267">
    <property type="entry name" value="GGDEF"/>
    <property type="match status" value="1"/>
</dbReference>
<dbReference type="InterPro" id="IPR001633">
    <property type="entry name" value="EAL_dom"/>
</dbReference>
<feature type="transmembrane region" description="Helical" evidence="1">
    <location>
        <begin position="15"/>
        <end position="35"/>
    </location>
</feature>
<protein>
    <submittedName>
        <fullName evidence="4">Bifunctional diguanylate cyclase/phosphodiesterase</fullName>
    </submittedName>
</protein>
<keyword evidence="1" id="KW-0812">Transmembrane</keyword>
<dbReference type="InterPro" id="IPR050706">
    <property type="entry name" value="Cyclic-di-GMP_PDE-like"/>
</dbReference>
<dbReference type="InterPro" id="IPR035919">
    <property type="entry name" value="EAL_sf"/>
</dbReference>
<dbReference type="EMBL" id="JBIGHX010000002">
    <property type="protein sequence ID" value="MFG6461214.1"/>
    <property type="molecule type" value="Genomic_DNA"/>
</dbReference>